<dbReference type="Proteomes" id="UP000534286">
    <property type="component" value="Unassembled WGS sequence"/>
</dbReference>
<dbReference type="EMBL" id="JACHJU010000001">
    <property type="protein sequence ID" value="MBB4938175.1"/>
    <property type="molecule type" value="Genomic_DNA"/>
</dbReference>
<protein>
    <recommendedName>
        <fullName evidence="3">Winged helix DNA-binding domain-containing protein</fullName>
    </recommendedName>
</protein>
<dbReference type="Pfam" id="PF06224">
    <property type="entry name" value="AlkZ-like"/>
    <property type="match status" value="1"/>
</dbReference>
<organism evidence="1 2">
    <name type="scientific">Streptosporangium album</name>
    <dbReference type="NCBI Taxonomy" id="47479"/>
    <lineage>
        <taxon>Bacteria</taxon>
        <taxon>Bacillati</taxon>
        <taxon>Actinomycetota</taxon>
        <taxon>Actinomycetes</taxon>
        <taxon>Streptosporangiales</taxon>
        <taxon>Streptosporangiaceae</taxon>
        <taxon>Streptosporangium</taxon>
    </lineage>
</organism>
<evidence type="ECO:0000313" key="1">
    <source>
        <dbReference type="EMBL" id="MBB4938175.1"/>
    </source>
</evidence>
<dbReference type="PANTHER" id="PTHR38479:SF2">
    <property type="entry name" value="WINGED HELIX DNA-BINDING DOMAIN-CONTAINING PROTEIN"/>
    <property type="match status" value="1"/>
</dbReference>
<keyword evidence="2" id="KW-1185">Reference proteome</keyword>
<dbReference type="AlphaFoldDB" id="A0A7W7W9L3"/>
<comment type="caution">
    <text evidence="1">The sequence shown here is derived from an EMBL/GenBank/DDBJ whole genome shotgun (WGS) entry which is preliminary data.</text>
</comment>
<evidence type="ECO:0000313" key="2">
    <source>
        <dbReference type="Proteomes" id="UP000534286"/>
    </source>
</evidence>
<sequence>MEILTRRHLNRATLERQLLLRRTDASALQVIECLVGLQAQDPDPPYVGLWTRSAGFHLDDLTRLLHQRKVVRATLFRGTQHLVTADDYLWVRPLLQPMLDRWQKGAFGGSTAGLDLAELTAAARAILGQGTVSRPELGRALAERWPGRDPIALARSAQGLLPIVHPPPDGTWGRRGTTPFALADQWLDRPPAEEPSARELVLRYLAAFGPASVKDIQAWSGMTRLREVVEPLRPQLRIFQNEAGGELFDLPDAPRPDPDVPAPVRFLAALDNVVLAYADRTRMMADERRKHTIVEAAMTVDGFVRGLWAVKRGKESTATLVVKLFEPLGRRDEAIVTEEGARLLCFAAADADDHDIRFHSVDGGR</sequence>
<gene>
    <name evidence="1" type="ORF">FHR32_002480</name>
</gene>
<evidence type="ECO:0008006" key="3">
    <source>
        <dbReference type="Google" id="ProtNLM"/>
    </source>
</evidence>
<proteinExistence type="predicted"/>
<accession>A0A7W7W9L3</accession>
<dbReference type="RefSeq" id="WP_184754415.1">
    <property type="nucleotide sequence ID" value="NZ_BAABEK010000018.1"/>
</dbReference>
<reference evidence="1 2" key="1">
    <citation type="submission" date="2020-08" db="EMBL/GenBank/DDBJ databases">
        <title>Sequencing the genomes of 1000 actinobacteria strains.</title>
        <authorList>
            <person name="Klenk H.-P."/>
        </authorList>
    </citation>
    <scope>NUCLEOTIDE SEQUENCE [LARGE SCALE GENOMIC DNA]</scope>
    <source>
        <strain evidence="1 2">DSM 43023</strain>
    </source>
</reference>
<dbReference type="InterPro" id="IPR009351">
    <property type="entry name" value="AlkZ-like"/>
</dbReference>
<dbReference type="PANTHER" id="PTHR38479">
    <property type="entry name" value="LMO0824 PROTEIN"/>
    <property type="match status" value="1"/>
</dbReference>
<name>A0A7W7W9L3_9ACTN</name>